<evidence type="ECO:0000256" key="1">
    <source>
        <dbReference type="SAM" id="Phobius"/>
    </source>
</evidence>
<proteinExistence type="predicted"/>
<keyword evidence="1" id="KW-0472">Membrane</keyword>
<feature type="transmembrane region" description="Helical" evidence="1">
    <location>
        <begin position="46"/>
        <end position="64"/>
    </location>
</feature>
<name>A0ABU4LMD5_9ACTN</name>
<evidence type="ECO:0000313" key="2">
    <source>
        <dbReference type="EMBL" id="MDX2916148.1"/>
    </source>
</evidence>
<protein>
    <recommendedName>
        <fullName evidence="4">Integral membrane protein</fullName>
    </recommendedName>
</protein>
<dbReference type="RefSeq" id="WP_143673234.1">
    <property type="nucleotide sequence ID" value="NZ_JAGJBZ010000002.1"/>
</dbReference>
<keyword evidence="1" id="KW-0812">Transmembrane</keyword>
<accession>A0ABU4LMD5</accession>
<evidence type="ECO:0008006" key="4">
    <source>
        <dbReference type="Google" id="ProtNLM"/>
    </source>
</evidence>
<reference evidence="2 3" key="1">
    <citation type="journal article" date="2023" name="Microb. Genom.">
        <title>Mesoterricola silvestris gen. nov., sp. nov., Mesoterricola sediminis sp. nov., Geothrix oryzae sp. nov., Geothrix edaphica sp. nov., Geothrix rubra sp. nov., and Geothrix limicola sp. nov., six novel members of Acidobacteriota isolated from soils.</title>
        <authorList>
            <person name="Weisberg A.J."/>
            <person name="Pearce E."/>
            <person name="Kramer C.G."/>
            <person name="Chang J.H."/>
            <person name="Clarke C.R."/>
        </authorList>
    </citation>
    <scope>NUCLEOTIDE SEQUENCE [LARGE SCALE GENOMIC DNA]</scope>
    <source>
        <strain evidence="2 3">NRRL_B-2795</strain>
    </source>
</reference>
<keyword evidence="3" id="KW-1185">Reference proteome</keyword>
<gene>
    <name evidence="2" type="ORF">PV517_46715</name>
</gene>
<organism evidence="2 3">
    <name type="scientific">Streptomyces griseiscabiei</name>
    <dbReference type="NCBI Taxonomy" id="2993540"/>
    <lineage>
        <taxon>Bacteria</taxon>
        <taxon>Bacillati</taxon>
        <taxon>Actinomycetota</taxon>
        <taxon>Actinomycetes</taxon>
        <taxon>Kitasatosporales</taxon>
        <taxon>Streptomycetaceae</taxon>
        <taxon>Streptomyces</taxon>
    </lineage>
</organism>
<evidence type="ECO:0000313" key="3">
    <source>
        <dbReference type="Proteomes" id="UP001271723"/>
    </source>
</evidence>
<dbReference type="Proteomes" id="UP001271723">
    <property type="component" value="Unassembled WGS sequence"/>
</dbReference>
<keyword evidence="1" id="KW-1133">Transmembrane helix</keyword>
<comment type="caution">
    <text evidence="2">The sequence shown here is derived from an EMBL/GenBank/DDBJ whole genome shotgun (WGS) entry which is preliminary data.</text>
</comment>
<sequence>MSAVNFWRKFMHTVRSRFSLVLGALRRHGAVIRAQAQDHGASATEWGLILVAGGTMVGVVYAAANTTVGEKVTQILGF</sequence>
<dbReference type="EMBL" id="JARAVY010000040">
    <property type="protein sequence ID" value="MDX2916148.1"/>
    <property type="molecule type" value="Genomic_DNA"/>
</dbReference>